<keyword evidence="1" id="KW-0472">Membrane</keyword>
<dbReference type="AlphaFoldDB" id="E8K2E5"/>
<dbReference type="PANTHER" id="PTHR40076:SF1">
    <property type="entry name" value="MEMBRANE PROTEIN"/>
    <property type="match status" value="1"/>
</dbReference>
<feature type="transmembrane region" description="Helical" evidence="1">
    <location>
        <begin position="193"/>
        <end position="218"/>
    </location>
</feature>
<dbReference type="HOGENOM" id="CLU_045673_4_0_9"/>
<dbReference type="EMBL" id="AEVD01000014">
    <property type="protein sequence ID" value="EFX36085.1"/>
    <property type="molecule type" value="Genomic_DNA"/>
</dbReference>
<evidence type="ECO:0000313" key="2">
    <source>
        <dbReference type="EMBL" id="EFX36085.1"/>
    </source>
</evidence>
<dbReference type="PANTHER" id="PTHR40076">
    <property type="entry name" value="MEMBRANE PROTEIN-RELATED"/>
    <property type="match status" value="1"/>
</dbReference>
<keyword evidence="3" id="KW-1185">Reference proteome</keyword>
<protein>
    <recommendedName>
        <fullName evidence="4">Beta-carotene 15,15'-monooxygenase</fullName>
    </recommendedName>
</protein>
<feature type="transmembrane region" description="Helical" evidence="1">
    <location>
        <begin position="268"/>
        <end position="291"/>
    </location>
</feature>
<evidence type="ECO:0000256" key="1">
    <source>
        <dbReference type="SAM" id="Phobius"/>
    </source>
</evidence>
<evidence type="ECO:0000313" key="3">
    <source>
        <dbReference type="Proteomes" id="UP000002815"/>
    </source>
</evidence>
<keyword evidence="1" id="KW-1133">Transmembrane helix</keyword>
<gene>
    <name evidence="2" type="ORF">HMPREF9423_1658</name>
</gene>
<name>E8K2E5_9STRE</name>
<dbReference type="Pfam" id="PF06161">
    <property type="entry name" value="DUF975"/>
    <property type="match status" value="1"/>
</dbReference>
<dbReference type="eggNOG" id="COG5523">
    <property type="taxonomic scope" value="Bacteria"/>
</dbReference>
<proteinExistence type="predicted"/>
<keyword evidence="1" id="KW-0812">Transmembrane</keyword>
<dbReference type="Proteomes" id="UP000002815">
    <property type="component" value="Unassembled WGS sequence"/>
</dbReference>
<accession>E8K2E5</accession>
<sequence length="309" mass="36311">MPKGILYDSIKKNRNCHELWYNERMKYPKINLKEVREQARQFQAEHPRLLLVFLLPSILFILSSFIRPLSLLDEGILEQSFLSFLGIIIQSALFPIAVGFTSSIILAGALFTTINLYRISEIELSFKDSLSLFDHRFFTQTFLTLLLKRFYLFLWSIPNLFGVYLLFYSSAMARKFVELHPEFPSVDVTNPDIEHFLLTFALYFFGSVLVMILGTIIYLPQYYAYSQVELLLCDTLAIGIAKPSRVLHTSRFLMKGYKFQRFVLDLQLLPWYILIWISFGIASISIFPYIYSSQIFFYQRLLEIKRRKV</sequence>
<feature type="transmembrane region" description="Helical" evidence="1">
    <location>
        <begin position="81"/>
        <end position="111"/>
    </location>
</feature>
<comment type="caution">
    <text evidence="2">The sequence shown here is derived from an EMBL/GenBank/DDBJ whole genome shotgun (WGS) entry which is preliminary data.</text>
</comment>
<feature type="transmembrane region" description="Helical" evidence="1">
    <location>
        <begin position="49"/>
        <end position="69"/>
    </location>
</feature>
<reference evidence="2 3" key="1">
    <citation type="submission" date="2010-12" db="EMBL/GenBank/DDBJ databases">
        <authorList>
            <person name="Muzny D."/>
            <person name="Qin X."/>
            <person name="Deng J."/>
            <person name="Jiang H."/>
            <person name="Liu Y."/>
            <person name="Qu J."/>
            <person name="Song X.-Z."/>
            <person name="Zhang L."/>
            <person name="Thornton R."/>
            <person name="Coyle M."/>
            <person name="Francisco L."/>
            <person name="Jackson L."/>
            <person name="Javaid M."/>
            <person name="Korchina V."/>
            <person name="Kovar C."/>
            <person name="Mata R."/>
            <person name="Mathew T."/>
            <person name="Ngo R."/>
            <person name="Nguyen L."/>
            <person name="Nguyen N."/>
            <person name="Okwuonu G."/>
            <person name="Ongeri F."/>
            <person name="Pham C."/>
            <person name="Simmons D."/>
            <person name="Wilczek-Boney K."/>
            <person name="Hale W."/>
            <person name="Jakkamsetti A."/>
            <person name="Pham P."/>
            <person name="Ruth R."/>
            <person name="San Lucas F."/>
            <person name="Warren J."/>
            <person name="Zhang J."/>
            <person name="Zhao Z."/>
            <person name="Zhou C."/>
            <person name="Zhu D."/>
            <person name="Lee S."/>
            <person name="Bess C."/>
            <person name="Blankenburg K."/>
            <person name="Forbes L."/>
            <person name="Fu Q."/>
            <person name="Gubbala S."/>
            <person name="Hirani K."/>
            <person name="Jayaseelan J.C."/>
            <person name="Lara F."/>
            <person name="Munidasa M."/>
            <person name="Palculict T."/>
            <person name="Patil S."/>
            <person name="Pu L.-L."/>
            <person name="Saada N."/>
            <person name="Tang L."/>
            <person name="Weissenberger G."/>
            <person name="Zhu Y."/>
            <person name="Hemphill L."/>
            <person name="Shang Y."/>
            <person name="Youmans B."/>
            <person name="Ayvaz T."/>
            <person name="Ross M."/>
            <person name="Santibanez J."/>
            <person name="Aqrawi P."/>
            <person name="Gross S."/>
            <person name="Joshi V."/>
            <person name="Fowler G."/>
            <person name="Nazareth L."/>
            <person name="Reid J."/>
            <person name="Worley K."/>
            <person name="Petrosino J."/>
            <person name="Highlander S."/>
            <person name="Gibbs R."/>
        </authorList>
    </citation>
    <scope>NUCLEOTIDE SEQUENCE [LARGE SCALE GENOMIC DNA]</scope>
    <source>
        <strain evidence="2 3">ATCC 700779</strain>
    </source>
</reference>
<dbReference type="InterPro" id="IPR010380">
    <property type="entry name" value="DUF975"/>
</dbReference>
<organism evidence="2 3">
    <name type="scientific">Streptococcus infantis ATCC 700779</name>
    <dbReference type="NCBI Taxonomy" id="889204"/>
    <lineage>
        <taxon>Bacteria</taxon>
        <taxon>Bacillati</taxon>
        <taxon>Bacillota</taxon>
        <taxon>Bacilli</taxon>
        <taxon>Lactobacillales</taxon>
        <taxon>Streptococcaceae</taxon>
        <taxon>Streptococcus</taxon>
    </lineage>
</organism>
<feature type="transmembrane region" description="Helical" evidence="1">
    <location>
        <begin position="150"/>
        <end position="173"/>
    </location>
</feature>
<evidence type="ECO:0008006" key="4">
    <source>
        <dbReference type="Google" id="ProtNLM"/>
    </source>
</evidence>